<keyword evidence="3" id="KW-0966">Cell projection</keyword>
<proteinExistence type="predicted"/>
<dbReference type="Proteomes" id="UP000027725">
    <property type="component" value="Unassembled WGS sequence"/>
</dbReference>
<name>A0A074THR8_9RHOB</name>
<comment type="subcellular location">
    <subcellularLocation>
        <location evidence="1">Bacterial flagellum basal body</location>
    </subcellularLocation>
</comment>
<protein>
    <submittedName>
        <fullName evidence="3">Flagellar basal-body rod protein FlgB</fullName>
    </submittedName>
</protein>
<dbReference type="GO" id="GO:0009425">
    <property type="term" value="C:bacterial-type flagellum basal body"/>
    <property type="evidence" value="ECO:0007669"/>
    <property type="project" value="UniProtKB-SubCell"/>
</dbReference>
<accession>A0A074THR8</accession>
<dbReference type="STRING" id="1185766.SAMN05216224_101983"/>
<dbReference type="Pfam" id="PF00460">
    <property type="entry name" value="Flg_bb_rod"/>
    <property type="match status" value="1"/>
</dbReference>
<feature type="domain" description="Flagellar basal body rod protein N-terminal" evidence="2">
    <location>
        <begin position="18"/>
        <end position="37"/>
    </location>
</feature>
<keyword evidence="3" id="KW-0282">Flagellum</keyword>
<dbReference type="InterPro" id="IPR001444">
    <property type="entry name" value="Flag_bb_rod_N"/>
</dbReference>
<keyword evidence="3" id="KW-0969">Cilium</keyword>
<evidence type="ECO:0000259" key="2">
    <source>
        <dbReference type="Pfam" id="PF00460"/>
    </source>
</evidence>
<sequence length="128" mass="13631">MFEKLETLQMASAMAVHASARQNAVAQNIANADTPGYMARDLPAFSELYQSEAASGMRSTRAGHIGADHSVTVGLADRANPGVMSPNGNAVSLEDEMVKAIDVKRQHDQALAIYRSTMTVLRASLGRA</sequence>
<evidence type="ECO:0000256" key="1">
    <source>
        <dbReference type="ARBA" id="ARBA00004117"/>
    </source>
</evidence>
<evidence type="ECO:0000313" key="3">
    <source>
        <dbReference type="EMBL" id="KEP69695.1"/>
    </source>
</evidence>
<dbReference type="OrthoDB" id="9788334at2"/>
<dbReference type="eggNOG" id="COG1815">
    <property type="taxonomic scope" value="Bacteria"/>
</dbReference>
<keyword evidence="4" id="KW-1185">Reference proteome</keyword>
<dbReference type="AlphaFoldDB" id="A0A074THR8"/>
<evidence type="ECO:0000313" key="4">
    <source>
        <dbReference type="Proteomes" id="UP000027725"/>
    </source>
</evidence>
<dbReference type="EMBL" id="JHEH01000011">
    <property type="protein sequence ID" value="KEP69695.1"/>
    <property type="molecule type" value="Genomic_DNA"/>
</dbReference>
<comment type="caution">
    <text evidence="3">The sequence shown here is derived from an EMBL/GenBank/DDBJ whole genome shotgun (WGS) entry which is preliminary data.</text>
</comment>
<organism evidence="3 4">
    <name type="scientific">Thioclava dalianensis</name>
    <dbReference type="NCBI Taxonomy" id="1185766"/>
    <lineage>
        <taxon>Bacteria</taxon>
        <taxon>Pseudomonadati</taxon>
        <taxon>Pseudomonadota</taxon>
        <taxon>Alphaproteobacteria</taxon>
        <taxon>Rhodobacterales</taxon>
        <taxon>Paracoccaceae</taxon>
        <taxon>Thioclava</taxon>
    </lineage>
</organism>
<dbReference type="NCBIfam" id="NF009270">
    <property type="entry name" value="PRK12627.1"/>
    <property type="match status" value="1"/>
</dbReference>
<gene>
    <name evidence="3" type="ORF">DL1_02440</name>
</gene>
<reference evidence="3 4" key="1">
    <citation type="submission" date="2014-03" db="EMBL/GenBank/DDBJ databases">
        <title>The draft genome sequence of Thioclava dalianensis DLFJ1-1.</title>
        <authorList>
            <person name="Lai Q."/>
            <person name="Shao Z."/>
        </authorList>
    </citation>
    <scope>NUCLEOTIDE SEQUENCE [LARGE SCALE GENOMIC DNA]</scope>
    <source>
        <strain evidence="3 4">DLFJ1-1</strain>
    </source>
</reference>
<dbReference type="RefSeq" id="WP_038065855.1">
    <property type="nucleotide sequence ID" value="NZ_FOVB01000001.1"/>
</dbReference>